<dbReference type="GO" id="GO:0016020">
    <property type="term" value="C:membrane"/>
    <property type="evidence" value="ECO:0007669"/>
    <property type="project" value="UniProtKB-SubCell"/>
</dbReference>
<protein>
    <submittedName>
        <fullName evidence="10">Uncharacterized protein</fullName>
    </submittedName>
</protein>
<evidence type="ECO:0000256" key="2">
    <source>
        <dbReference type="ARBA" id="ARBA00022614"/>
    </source>
</evidence>
<dbReference type="Proteomes" id="UP000054477">
    <property type="component" value="Unassembled WGS sequence"/>
</dbReference>
<evidence type="ECO:0000256" key="4">
    <source>
        <dbReference type="ARBA" id="ARBA00022729"/>
    </source>
</evidence>
<organism evidence="10 11">
    <name type="scientific">Laccaria amethystina LaAM-08-1</name>
    <dbReference type="NCBI Taxonomy" id="1095629"/>
    <lineage>
        <taxon>Eukaryota</taxon>
        <taxon>Fungi</taxon>
        <taxon>Dikarya</taxon>
        <taxon>Basidiomycota</taxon>
        <taxon>Agaricomycotina</taxon>
        <taxon>Agaricomycetes</taxon>
        <taxon>Agaricomycetidae</taxon>
        <taxon>Agaricales</taxon>
        <taxon>Agaricineae</taxon>
        <taxon>Hydnangiaceae</taxon>
        <taxon>Laccaria</taxon>
    </lineage>
</organism>
<dbReference type="PANTHER" id="PTHR27000:SF642">
    <property type="entry name" value="INACTIVE LEUCINE-RICH REPEAT RECEPTOR KINASE XIAO-RELATED"/>
    <property type="match status" value="1"/>
</dbReference>
<accession>A0A0C9WS04</accession>
<evidence type="ECO:0000256" key="9">
    <source>
        <dbReference type="ARBA" id="ARBA00023180"/>
    </source>
</evidence>
<keyword evidence="2" id="KW-0433">Leucine-rich repeat</keyword>
<dbReference type="STRING" id="1095629.A0A0C9WS04"/>
<dbReference type="PANTHER" id="PTHR27000">
    <property type="entry name" value="LEUCINE-RICH REPEAT RECEPTOR-LIKE PROTEIN KINASE FAMILY PROTEIN-RELATED"/>
    <property type="match status" value="1"/>
</dbReference>
<evidence type="ECO:0000313" key="10">
    <source>
        <dbReference type="EMBL" id="KIJ90753.1"/>
    </source>
</evidence>
<comment type="subcellular location">
    <subcellularLocation>
        <location evidence="1">Membrane</location>
        <topology evidence="1">Single-pass membrane protein</topology>
    </subcellularLocation>
</comment>
<dbReference type="HOGENOM" id="CLU_622656_0_0_1"/>
<dbReference type="EMBL" id="KN839118">
    <property type="protein sequence ID" value="KIJ90753.1"/>
    <property type="molecule type" value="Genomic_DNA"/>
</dbReference>
<gene>
    <name evidence="10" type="ORF">K443DRAFT_14978</name>
</gene>
<keyword evidence="8" id="KW-0675">Receptor</keyword>
<evidence type="ECO:0000256" key="7">
    <source>
        <dbReference type="ARBA" id="ARBA00023136"/>
    </source>
</evidence>
<keyword evidence="3" id="KW-0812">Transmembrane</keyword>
<keyword evidence="7" id="KW-0472">Membrane</keyword>
<evidence type="ECO:0000256" key="3">
    <source>
        <dbReference type="ARBA" id="ARBA00022692"/>
    </source>
</evidence>
<keyword evidence="9" id="KW-0325">Glycoprotein</keyword>
<evidence type="ECO:0000256" key="8">
    <source>
        <dbReference type="ARBA" id="ARBA00023170"/>
    </source>
</evidence>
<dbReference type="InterPro" id="IPR003591">
    <property type="entry name" value="Leu-rich_rpt_typical-subtyp"/>
</dbReference>
<proteinExistence type="predicted"/>
<keyword evidence="6" id="KW-1133">Transmembrane helix</keyword>
<reference evidence="11" key="2">
    <citation type="submission" date="2015-01" db="EMBL/GenBank/DDBJ databases">
        <title>Evolutionary Origins and Diversification of the Mycorrhizal Mutualists.</title>
        <authorList>
            <consortium name="DOE Joint Genome Institute"/>
            <consortium name="Mycorrhizal Genomics Consortium"/>
            <person name="Kohler A."/>
            <person name="Kuo A."/>
            <person name="Nagy L.G."/>
            <person name="Floudas D."/>
            <person name="Copeland A."/>
            <person name="Barry K.W."/>
            <person name="Cichocki N."/>
            <person name="Veneault-Fourrey C."/>
            <person name="LaButti K."/>
            <person name="Lindquist E.A."/>
            <person name="Lipzen A."/>
            <person name="Lundell T."/>
            <person name="Morin E."/>
            <person name="Murat C."/>
            <person name="Riley R."/>
            <person name="Ohm R."/>
            <person name="Sun H."/>
            <person name="Tunlid A."/>
            <person name="Henrissat B."/>
            <person name="Grigoriev I.V."/>
            <person name="Hibbett D.S."/>
            <person name="Martin F."/>
        </authorList>
    </citation>
    <scope>NUCLEOTIDE SEQUENCE [LARGE SCALE GENOMIC DNA]</scope>
    <source>
        <strain evidence="11">LaAM-08-1</strain>
    </source>
</reference>
<evidence type="ECO:0000256" key="6">
    <source>
        <dbReference type="ARBA" id="ARBA00022989"/>
    </source>
</evidence>
<keyword evidence="11" id="KW-1185">Reference proteome</keyword>
<dbReference type="InterPro" id="IPR032675">
    <property type="entry name" value="LRR_dom_sf"/>
</dbReference>
<sequence length="440" mass="49017">MIKVAATSPDTLGDLGWLETLSVSDNKLDALPSSIDRLQKLEVLDAHNNSLTELPQTLWNCASLTKINVTSNFLGSWHNPPVNVSVVQEPPSPPAEKNLSVPAIEKKTSTTSLTVEGNLPPLVYSLEKLYLGENRLTDDVLQPLMIFKELKVLNLSFNEIQELPPSFFRNMTQLEELYLSGNRLASIPTEDLPRLKCLSTLFLNGNKLQTLPQELCKVKKLANLDVGSNFLKYNINNWEFDWNWNFNKTLKYLNLSGNTRLQIKAEPTRSYLNHCLSTRDPVVLGHRTLSGFTDLTQLRVLGLMDVTITTTGADATVDIPDENDDRRVRTSLSTVCDMAYGIADALGRNDSLNMLDLVHEFPGRKGEAIFAMFGRAQPPSNLLPGSSANQLSKFLHDCFVSQFLSQLNALDPHRGEVIHSPVPGLSFESEASRSCPRIRE</sequence>
<dbReference type="InterPro" id="IPR001611">
    <property type="entry name" value="Leu-rich_rpt"/>
</dbReference>
<evidence type="ECO:0000313" key="11">
    <source>
        <dbReference type="Proteomes" id="UP000054477"/>
    </source>
</evidence>
<dbReference type="SMART" id="SM00369">
    <property type="entry name" value="LRR_TYP"/>
    <property type="match status" value="6"/>
</dbReference>
<dbReference type="SMART" id="SM00364">
    <property type="entry name" value="LRR_BAC"/>
    <property type="match status" value="5"/>
</dbReference>
<dbReference type="Gene3D" id="3.80.10.10">
    <property type="entry name" value="Ribonuclease Inhibitor"/>
    <property type="match status" value="2"/>
</dbReference>
<dbReference type="OrthoDB" id="2021138at2759"/>
<keyword evidence="4" id="KW-0732">Signal</keyword>
<reference evidence="10 11" key="1">
    <citation type="submission" date="2014-04" db="EMBL/GenBank/DDBJ databases">
        <authorList>
            <consortium name="DOE Joint Genome Institute"/>
            <person name="Kuo A."/>
            <person name="Kohler A."/>
            <person name="Nagy L.G."/>
            <person name="Floudas D."/>
            <person name="Copeland A."/>
            <person name="Barry K.W."/>
            <person name="Cichocki N."/>
            <person name="Veneault-Fourrey C."/>
            <person name="LaButti K."/>
            <person name="Lindquist E.A."/>
            <person name="Lipzen A."/>
            <person name="Lundell T."/>
            <person name="Morin E."/>
            <person name="Murat C."/>
            <person name="Sun H."/>
            <person name="Tunlid A."/>
            <person name="Henrissat B."/>
            <person name="Grigoriev I.V."/>
            <person name="Hibbett D.S."/>
            <person name="Martin F."/>
            <person name="Nordberg H.P."/>
            <person name="Cantor M.N."/>
            <person name="Hua S.X."/>
        </authorList>
    </citation>
    <scope>NUCLEOTIDE SEQUENCE [LARGE SCALE GENOMIC DNA]</scope>
    <source>
        <strain evidence="10 11">LaAM-08-1</strain>
    </source>
</reference>
<dbReference type="AlphaFoldDB" id="A0A0C9WS04"/>
<dbReference type="SUPFAM" id="SSF52058">
    <property type="entry name" value="L domain-like"/>
    <property type="match status" value="1"/>
</dbReference>
<evidence type="ECO:0000256" key="1">
    <source>
        <dbReference type="ARBA" id="ARBA00004167"/>
    </source>
</evidence>
<keyword evidence="5" id="KW-0677">Repeat</keyword>
<dbReference type="Pfam" id="PF13855">
    <property type="entry name" value="LRR_8"/>
    <property type="match status" value="2"/>
</dbReference>
<dbReference type="PROSITE" id="PS51450">
    <property type="entry name" value="LRR"/>
    <property type="match status" value="2"/>
</dbReference>
<evidence type="ECO:0000256" key="5">
    <source>
        <dbReference type="ARBA" id="ARBA00022737"/>
    </source>
</evidence>
<name>A0A0C9WS04_9AGAR</name>